<dbReference type="Gene3D" id="3.30.70.1240">
    <property type="entry name" value="DOPA-like domains"/>
    <property type="match status" value="1"/>
</dbReference>
<dbReference type="InterPro" id="IPR023389">
    <property type="entry name" value="DOPA-like_sf"/>
</dbReference>
<dbReference type="InterPro" id="IPR014980">
    <property type="entry name" value="DOPA_dioxygen"/>
</dbReference>
<name>A0A1T1H7Z3_OCELI</name>
<dbReference type="Proteomes" id="UP000190064">
    <property type="component" value="Unassembled WGS sequence"/>
</dbReference>
<dbReference type="SUPFAM" id="SSF143410">
    <property type="entry name" value="DOPA-like"/>
    <property type="match status" value="1"/>
</dbReference>
<accession>A0A1T1H7Z3</accession>
<reference evidence="1" key="1">
    <citation type="submission" date="2017-02" db="EMBL/GenBank/DDBJ databases">
        <title>Draft Genome Sequence of the Salt Water Bacterium Oceanospirillum linum ATCC 11336.</title>
        <authorList>
            <person name="Trachtenberg A.M."/>
            <person name="Carney J.G."/>
            <person name="Linnane J.D."/>
            <person name="Rheaume B.A."/>
            <person name="Pitts N.L."/>
            <person name="Mykles D.L."/>
            <person name="Maclea K.S."/>
        </authorList>
    </citation>
    <scope>NUCLEOTIDE SEQUENCE [LARGE SCALE GENOMIC DNA]</scope>
    <source>
        <strain evidence="1">ATCC 11336</strain>
    </source>
</reference>
<protein>
    <submittedName>
        <fullName evidence="1">4,5-dioxygenase</fullName>
    </submittedName>
</protein>
<gene>
    <name evidence="1" type="ORF">BTA35_0215755</name>
</gene>
<dbReference type="GO" id="GO:0051213">
    <property type="term" value="F:dioxygenase activity"/>
    <property type="evidence" value="ECO:0007669"/>
    <property type="project" value="UniProtKB-KW"/>
</dbReference>
<dbReference type="STRING" id="966.BTA35_0215755"/>
<keyword evidence="2" id="KW-1185">Reference proteome</keyword>
<dbReference type="PANTHER" id="PTHR36423">
    <property type="entry name" value="AFR070WP"/>
    <property type="match status" value="1"/>
</dbReference>
<dbReference type="Pfam" id="PF08883">
    <property type="entry name" value="DOPA_dioxygen"/>
    <property type="match status" value="1"/>
</dbReference>
<evidence type="ECO:0000313" key="2">
    <source>
        <dbReference type="Proteomes" id="UP000190064"/>
    </source>
</evidence>
<dbReference type="RefSeq" id="WP_078320769.1">
    <property type="nucleotide sequence ID" value="NZ_FXTS01000011.1"/>
</dbReference>
<proteinExistence type="predicted"/>
<sequence length="132" mass="14877">MSVSDFFNASVGRYPANVHSVFHAHVYFDEQTLGFATRLCHRAGEQFGIQVGRVHQQRVGPHPAWSCQLLFKTTDFEQLIPWLDAQRCESAACGRTGLSILVHGVTGDHLKDHTEHAYWLGQPLVLDLSMFQ</sequence>
<organism evidence="1 2">
    <name type="scientific">Oceanospirillum linum</name>
    <dbReference type="NCBI Taxonomy" id="966"/>
    <lineage>
        <taxon>Bacteria</taxon>
        <taxon>Pseudomonadati</taxon>
        <taxon>Pseudomonadota</taxon>
        <taxon>Gammaproteobacteria</taxon>
        <taxon>Oceanospirillales</taxon>
        <taxon>Oceanospirillaceae</taxon>
        <taxon>Oceanospirillum</taxon>
    </lineage>
</organism>
<evidence type="ECO:0000313" key="1">
    <source>
        <dbReference type="EMBL" id="OOV85963.1"/>
    </source>
</evidence>
<comment type="caution">
    <text evidence="1">The sequence shown here is derived from an EMBL/GenBank/DDBJ whole genome shotgun (WGS) entry which is preliminary data.</text>
</comment>
<dbReference type="EMBL" id="MTSD02000010">
    <property type="protein sequence ID" value="OOV85963.1"/>
    <property type="molecule type" value="Genomic_DNA"/>
</dbReference>
<dbReference type="PIRSF" id="PIRSF028139">
    <property type="entry name" value="DOPA-diox_rel_Mll2280"/>
    <property type="match status" value="1"/>
</dbReference>
<dbReference type="PANTHER" id="PTHR36423:SF2">
    <property type="entry name" value="AFR070WP"/>
    <property type="match status" value="1"/>
</dbReference>
<dbReference type="AlphaFoldDB" id="A0A1T1H7Z3"/>